<name>A0AAJ2HK70_9MICO</name>
<dbReference type="Pfam" id="PF04832">
    <property type="entry name" value="SOUL"/>
    <property type="match status" value="2"/>
</dbReference>
<dbReference type="SUPFAM" id="SSF55136">
    <property type="entry name" value="Probable bacterial effector-binding domain"/>
    <property type="match status" value="2"/>
</dbReference>
<evidence type="ECO:0000313" key="2">
    <source>
        <dbReference type="Proteomes" id="UP001183582"/>
    </source>
</evidence>
<dbReference type="EMBL" id="JAHWXH010000001">
    <property type="protein sequence ID" value="MDS0245839.1"/>
    <property type="molecule type" value="Genomic_DNA"/>
</dbReference>
<proteinExistence type="predicted"/>
<reference evidence="1 2" key="1">
    <citation type="submission" date="2021-06" db="EMBL/GenBank/DDBJ databases">
        <title>Genome-based taxonomic framework of Microbacterium strains isolated from marine environment, the description of four new species and reclassification of four preexisting species.</title>
        <authorList>
            <person name="Lee S.D."/>
            <person name="Kim S.-M."/>
            <person name="Byeon Y.-S."/>
            <person name="Yang H.L."/>
            <person name="Kim I.S."/>
        </authorList>
    </citation>
    <scope>NUCLEOTIDE SEQUENCE [LARGE SCALE GENOMIC DNA]</scope>
    <source>
        <strain evidence="1 2">KACC 20514</strain>
    </source>
</reference>
<accession>A0AAJ2HK70</accession>
<gene>
    <name evidence="1" type="ORF">KZC50_09480</name>
</gene>
<dbReference type="Gene3D" id="3.20.80.10">
    <property type="entry name" value="Regulatory factor, effector binding domain"/>
    <property type="match status" value="2"/>
</dbReference>
<dbReference type="PANTHER" id="PTHR11220:SF58">
    <property type="entry name" value="SOUL HEME-BINDING FAMILY PROTEIN"/>
    <property type="match status" value="1"/>
</dbReference>
<evidence type="ECO:0000313" key="1">
    <source>
        <dbReference type="EMBL" id="MDS0245839.1"/>
    </source>
</evidence>
<sequence>MTEQQPYTVVREEQEWELRSYPPHVVAETTVTGVSFEDAGNRAFGRLVGYIKGDNVSRQSIAMTAPVVQGRSPQTSEKIAMTAPVVQTGDDDEGFVVAFVLPAEIKEADAAVPTDARVTIRTVPERLVAATTFSGRWTEEAYANHRDDLFAHVREAGFEPVGEPQFARFNAPFIPWFLRRNEVLIDVAPVG</sequence>
<dbReference type="Proteomes" id="UP001183582">
    <property type="component" value="Unassembled WGS sequence"/>
</dbReference>
<comment type="caution">
    <text evidence="1">The sequence shown here is derived from an EMBL/GenBank/DDBJ whole genome shotgun (WGS) entry which is preliminary data.</text>
</comment>
<dbReference type="InterPro" id="IPR006917">
    <property type="entry name" value="SOUL_heme-bd"/>
</dbReference>
<dbReference type="InterPro" id="IPR011256">
    <property type="entry name" value="Reg_factor_effector_dom_sf"/>
</dbReference>
<dbReference type="PANTHER" id="PTHR11220">
    <property type="entry name" value="HEME-BINDING PROTEIN-RELATED"/>
    <property type="match status" value="1"/>
</dbReference>
<protein>
    <submittedName>
        <fullName evidence="1">Heme-binding protein</fullName>
    </submittedName>
</protein>
<dbReference type="RefSeq" id="WP_310891489.1">
    <property type="nucleotide sequence ID" value="NZ_BAAAGR010000006.1"/>
</dbReference>
<organism evidence="1 2">
    <name type="scientific">Microbacterium aurantiacum</name>
    <dbReference type="NCBI Taxonomy" id="162393"/>
    <lineage>
        <taxon>Bacteria</taxon>
        <taxon>Bacillati</taxon>
        <taxon>Actinomycetota</taxon>
        <taxon>Actinomycetes</taxon>
        <taxon>Micrococcales</taxon>
        <taxon>Microbacteriaceae</taxon>
        <taxon>Microbacterium</taxon>
    </lineage>
</organism>
<dbReference type="GeneID" id="301458461"/>
<dbReference type="AlphaFoldDB" id="A0AAJ2HK70"/>